<keyword evidence="2" id="KW-1185">Reference proteome</keyword>
<gene>
    <name evidence="1" type="ORF">ORI27_08355</name>
</gene>
<sequence length="212" mass="22090">MTEGATVVTTRRQLHGIAESFIAGPQYRATGTIRLAVRPDGFCGTTLGIEVHGTTLVWPHGSVRLAGPVSALIEATGLDVGPPATVYDPVAALAPEAVIELDADAAEAIHRSLYAGGVAINTVLPDGHPVLWPEHFDVAASADEVNYGVSAGDDFHPLPYAYVGPWDYRASPRTGPLWNAPFGAVRGLDLAADLDALAADVAGFFGQVLAQL</sequence>
<name>A0ABT3SB31_9MYCO</name>
<organism evidence="1 2">
    <name type="scientific">Mycobacterium pinniadriaticum</name>
    <dbReference type="NCBI Taxonomy" id="2994102"/>
    <lineage>
        <taxon>Bacteria</taxon>
        <taxon>Bacillati</taxon>
        <taxon>Actinomycetota</taxon>
        <taxon>Actinomycetes</taxon>
        <taxon>Mycobacteriales</taxon>
        <taxon>Mycobacteriaceae</taxon>
        <taxon>Mycobacterium</taxon>
    </lineage>
</organism>
<accession>A0ABT3SB31</accession>
<dbReference type="EMBL" id="JAPJDO010000005">
    <property type="protein sequence ID" value="MCX2936707.1"/>
    <property type="molecule type" value="Genomic_DNA"/>
</dbReference>
<dbReference type="RefSeq" id="WP_265996175.1">
    <property type="nucleotide sequence ID" value="NZ_JAPJDN010000005.1"/>
</dbReference>
<reference evidence="1 2" key="1">
    <citation type="submission" date="2022-11" db="EMBL/GenBank/DDBJ databases">
        <title>Mycobacterium sp. nov.</title>
        <authorList>
            <person name="Papic B."/>
            <person name="Spicic S."/>
            <person name="Duvnjak S."/>
        </authorList>
    </citation>
    <scope>NUCLEOTIDE SEQUENCE [LARGE SCALE GENOMIC DNA]</scope>
    <source>
        <strain evidence="1 2">CVI_P4</strain>
    </source>
</reference>
<dbReference type="Proteomes" id="UP001300745">
    <property type="component" value="Unassembled WGS sequence"/>
</dbReference>
<evidence type="ECO:0000313" key="2">
    <source>
        <dbReference type="Proteomes" id="UP001300745"/>
    </source>
</evidence>
<comment type="caution">
    <text evidence="1">The sequence shown here is derived from an EMBL/GenBank/DDBJ whole genome shotgun (WGS) entry which is preliminary data.</text>
</comment>
<protein>
    <submittedName>
        <fullName evidence="1">Uncharacterized protein</fullName>
    </submittedName>
</protein>
<evidence type="ECO:0000313" key="1">
    <source>
        <dbReference type="EMBL" id="MCX2936707.1"/>
    </source>
</evidence>
<proteinExistence type="predicted"/>